<feature type="compositionally biased region" description="Pro residues" evidence="1">
    <location>
        <begin position="9"/>
        <end position="18"/>
    </location>
</feature>
<dbReference type="EMBL" id="CP026652">
    <property type="protein sequence ID" value="AVH58394.1"/>
    <property type="molecule type" value="Genomic_DNA"/>
</dbReference>
<reference evidence="2 3" key="1">
    <citation type="submission" date="2018-02" db="EMBL/GenBank/DDBJ databases">
        <title>Complete genome sequence of Streptomyces dengpaensis, the producer of angucyclines.</title>
        <authorList>
            <person name="Yumei L."/>
        </authorList>
    </citation>
    <scope>NUCLEOTIDE SEQUENCE [LARGE SCALE GENOMIC DNA]</scope>
    <source>
        <strain evidence="2 3">XZHG99</strain>
    </source>
</reference>
<evidence type="ECO:0000256" key="1">
    <source>
        <dbReference type="SAM" id="MobiDB-lite"/>
    </source>
</evidence>
<feature type="region of interest" description="Disordered" evidence="1">
    <location>
        <begin position="1"/>
        <end position="26"/>
    </location>
</feature>
<gene>
    <name evidence="2" type="ORF">C4B68_24440</name>
</gene>
<protein>
    <submittedName>
        <fullName evidence="2">Uncharacterized protein</fullName>
    </submittedName>
</protein>
<proteinExistence type="predicted"/>
<evidence type="ECO:0000313" key="3">
    <source>
        <dbReference type="Proteomes" id="UP000238413"/>
    </source>
</evidence>
<dbReference type="RefSeq" id="WP_099504321.1">
    <property type="nucleotide sequence ID" value="NZ_CP026652.1"/>
</dbReference>
<dbReference type="Proteomes" id="UP000238413">
    <property type="component" value="Chromosome"/>
</dbReference>
<feature type="region of interest" description="Disordered" evidence="1">
    <location>
        <begin position="81"/>
        <end position="122"/>
    </location>
</feature>
<sequence length="122" mass="13041">MAKTNPTQPKKPTPPQPGSRPSIRVDDALADDLAVLMSTGANLSDAIRAAVRQSADMHRTAWANGIVPRGTAPRLLAYQLEQKPTRAPRPTSPYAAASDKRPTPHATGRRIPAPPIGQTHRA</sequence>
<organism evidence="2 3">
    <name type="scientific">Streptomyces dengpaensis</name>
    <dbReference type="NCBI Taxonomy" id="2049881"/>
    <lineage>
        <taxon>Bacteria</taxon>
        <taxon>Bacillati</taxon>
        <taxon>Actinomycetota</taxon>
        <taxon>Actinomycetes</taxon>
        <taxon>Kitasatosporales</taxon>
        <taxon>Streptomycetaceae</taxon>
        <taxon>Streptomyces</taxon>
    </lineage>
</organism>
<evidence type="ECO:0000313" key="2">
    <source>
        <dbReference type="EMBL" id="AVH58394.1"/>
    </source>
</evidence>
<accession>A0ABN5I5P2</accession>
<name>A0ABN5I5P2_9ACTN</name>
<keyword evidence="3" id="KW-1185">Reference proteome</keyword>